<sequence length="67" mass="7941">MTKQDWLMQLRRCGSIETLEKVIDKNKYELSNDELETFYAASDHRLAELTMGKLYDKIPATVWQFVK</sequence>
<dbReference type="Gene3D" id="1.20.1280.40">
    <property type="entry name" value="HHA"/>
    <property type="match status" value="1"/>
</dbReference>
<organism evidence="2 3">
    <name type="scientific">Serratia quinivorans</name>
    <dbReference type="NCBI Taxonomy" id="137545"/>
    <lineage>
        <taxon>Bacteria</taxon>
        <taxon>Pseudomonadati</taxon>
        <taxon>Pseudomonadota</taxon>
        <taxon>Gammaproteobacteria</taxon>
        <taxon>Enterobacterales</taxon>
        <taxon>Yersiniaceae</taxon>
        <taxon>Serratia</taxon>
    </lineage>
</organism>
<accession>A0A380AGL4</accession>
<evidence type="ECO:0000313" key="2">
    <source>
        <dbReference type="EMBL" id="SUI80580.1"/>
    </source>
</evidence>
<evidence type="ECO:0000256" key="1">
    <source>
        <dbReference type="ARBA" id="ARBA00010526"/>
    </source>
</evidence>
<dbReference type="RefSeq" id="WP_115184189.1">
    <property type="nucleotide sequence ID" value="NZ_CAMKUF010000001.1"/>
</dbReference>
<proteinExistence type="inferred from homology"/>
<protein>
    <submittedName>
        <fullName evidence="2">Histone-like protein</fullName>
    </submittedName>
</protein>
<gene>
    <name evidence="2" type="primary">ymoA_2</name>
    <name evidence="2" type="ORF">NCTC11544_04188</name>
</gene>
<dbReference type="EMBL" id="UGYN01000002">
    <property type="protein sequence ID" value="SUI80580.1"/>
    <property type="molecule type" value="Genomic_DNA"/>
</dbReference>
<dbReference type="InterPro" id="IPR036666">
    <property type="entry name" value="HHA_sf"/>
</dbReference>
<evidence type="ECO:0000313" key="3">
    <source>
        <dbReference type="Proteomes" id="UP000255529"/>
    </source>
</evidence>
<dbReference type="AlphaFoldDB" id="A0A380AGL4"/>
<name>A0A380AGL4_9GAMM</name>
<reference evidence="2 3" key="1">
    <citation type="submission" date="2018-06" db="EMBL/GenBank/DDBJ databases">
        <authorList>
            <consortium name="Pathogen Informatics"/>
            <person name="Doyle S."/>
        </authorList>
    </citation>
    <scope>NUCLEOTIDE SEQUENCE [LARGE SCALE GENOMIC DNA]</scope>
    <source>
        <strain evidence="2 3">NCTC11544</strain>
    </source>
</reference>
<dbReference type="NCBIfam" id="NF008191">
    <property type="entry name" value="PRK10945.1"/>
    <property type="match status" value="1"/>
</dbReference>
<dbReference type="Pfam" id="PF05321">
    <property type="entry name" value="HHA"/>
    <property type="match status" value="1"/>
</dbReference>
<dbReference type="SUPFAM" id="SSF68989">
    <property type="entry name" value="Hemolysin expression modulating protein HHA"/>
    <property type="match status" value="1"/>
</dbReference>
<comment type="similarity">
    <text evidence="1">Belongs to the Hha/YmoA/Cnu family.</text>
</comment>
<dbReference type="InterPro" id="IPR007985">
    <property type="entry name" value="Hemolysn_expr_modulating_HHA"/>
</dbReference>
<dbReference type="Proteomes" id="UP000255529">
    <property type="component" value="Unassembled WGS sequence"/>
</dbReference>